<evidence type="ECO:0000313" key="3">
    <source>
        <dbReference type="Proteomes" id="UP000198145"/>
    </source>
</evidence>
<evidence type="ECO:0000313" key="2">
    <source>
        <dbReference type="EMBL" id="OWP49252.1"/>
    </source>
</evidence>
<accession>A0A246F7U0</accession>
<comment type="caution">
    <text evidence="2">The sequence shown here is derived from an EMBL/GenBank/DDBJ whole genome shotgun (WGS) entry which is preliminary data.</text>
</comment>
<dbReference type="Proteomes" id="UP000198145">
    <property type="component" value="Unassembled WGS sequence"/>
</dbReference>
<dbReference type="AlphaFoldDB" id="A0A246F7U0"/>
<organism evidence="2 3">
    <name type="scientific">Pseudomonas nitroreducens</name>
    <dbReference type="NCBI Taxonomy" id="46680"/>
    <lineage>
        <taxon>Bacteria</taxon>
        <taxon>Pseudomonadati</taxon>
        <taxon>Pseudomonadota</taxon>
        <taxon>Gammaproteobacteria</taxon>
        <taxon>Pseudomonadales</taxon>
        <taxon>Pseudomonadaceae</taxon>
        <taxon>Pseudomonas</taxon>
    </lineage>
</organism>
<protein>
    <submittedName>
        <fullName evidence="2">Uncharacterized protein</fullName>
    </submittedName>
</protein>
<name>A0A246F7U0_PSENT</name>
<dbReference type="EMBL" id="NJBA01000007">
    <property type="protein sequence ID" value="OWP49252.1"/>
    <property type="molecule type" value="Genomic_DNA"/>
</dbReference>
<keyword evidence="1" id="KW-0175">Coiled coil</keyword>
<proteinExistence type="predicted"/>
<dbReference type="RefSeq" id="WP_088420384.1">
    <property type="nucleotide sequence ID" value="NZ_NJBA01000007.1"/>
</dbReference>
<sequence>MNRFWLALGMSGFLLGGCLGGWLTARFYGGQLEGLRLEQARCSEAGEALESKLVLQNAQVEALEQSARQRADSAERALAFAREQVRSHEVAASRLLLERSEGDECVVVRRLIDRELLP</sequence>
<reference evidence="2 3" key="1">
    <citation type="submission" date="2017-06" db="EMBL/GenBank/DDBJ databases">
        <title>Draft genome of Pseudomonas nitroreducens DF05.</title>
        <authorList>
            <person name="Iyer R."/>
        </authorList>
    </citation>
    <scope>NUCLEOTIDE SEQUENCE [LARGE SCALE GENOMIC DNA]</scope>
    <source>
        <strain evidence="2 3">DF05</strain>
    </source>
</reference>
<feature type="coiled-coil region" evidence="1">
    <location>
        <begin position="57"/>
        <end position="91"/>
    </location>
</feature>
<dbReference type="STRING" id="46680.GCA_000807755_06413"/>
<gene>
    <name evidence="2" type="ORF">CEG18_21210</name>
</gene>
<dbReference type="PROSITE" id="PS51257">
    <property type="entry name" value="PROKAR_LIPOPROTEIN"/>
    <property type="match status" value="1"/>
</dbReference>
<evidence type="ECO:0000256" key="1">
    <source>
        <dbReference type="SAM" id="Coils"/>
    </source>
</evidence>